<keyword evidence="4" id="KW-1185">Reference proteome</keyword>
<dbReference type="EMBL" id="JAGQFT020000003">
    <property type="protein sequence ID" value="MBS7456804.1"/>
    <property type="molecule type" value="Genomic_DNA"/>
</dbReference>
<protein>
    <submittedName>
        <fullName evidence="3">Prepilin-type N-terminal cleavage/methylation domain-containing protein</fullName>
    </submittedName>
</protein>
<feature type="compositionally biased region" description="Polar residues" evidence="1">
    <location>
        <begin position="194"/>
        <end position="207"/>
    </location>
</feature>
<comment type="caution">
    <text evidence="3">The sequence shown here is derived from an EMBL/GenBank/DDBJ whole genome shotgun (WGS) entry which is preliminary data.</text>
</comment>
<accession>A0AAP2CAT7</accession>
<feature type="region of interest" description="Disordered" evidence="1">
    <location>
        <begin position="194"/>
        <end position="229"/>
    </location>
</feature>
<evidence type="ECO:0000256" key="2">
    <source>
        <dbReference type="SAM" id="Phobius"/>
    </source>
</evidence>
<dbReference type="Proteomes" id="UP000675747">
    <property type="component" value="Unassembled WGS sequence"/>
</dbReference>
<dbReference type="RefSeq" id="WP_213173567.1">
    <property type="nucleotide sequence ID" value="NZ_JAGQFT020000003.1"/>
</dbReference>
<evidence type="ECO:0000256" key="1">
    <source>
        <dbReference type="SAM" id="MobiDB-lite"/>
    </source>
</evidence>
<name>A0AAP2CAT7_9GAMM</name>
<dbReference type="InterPro" id="IPR045584">
    <property type="entry name" value="Pilin-like"/>
</dbReference>
<dbReference type="Pfam" id="PF07963">
    <property type="entry name" value="N_methyl"/>
    <property type="match status" value="1"/>
</dbReference>
<organism evidence="3 4">
    <name type="scientific">Coralloluteibacterium stylophorae</name>
    <dbReference type="NCBI Taxonomy" id="1776034"/>
    <lineage>
        <taxon>Bacteria</taxon>
        <taxon>Pseudomonadati</taxon>
        <taxon>Pseudomonadota</taxon>
        <taxon>Gammaproteobacteria</taxon>
        <taxon>Lysobacterales</taxon>
        <taxon>Lysobacteraceae</taxon>
        <taxon>Coralloluteibacterium</taxon>
    </lineage>
</organism>
<dbReference type="AlphaFoldDB" id="A0AAP2CAT7"/>
<evidence type="ECO:0000313" key="4">
    <source>
        <dbReference type="Proteomes" id="UP000675747"/>
    </source>
</evidence>
<evidence type="ECO:0000313" key="3">
    <source>
        <dbReference type="EMBL" id="MBS7456804.1"/>
    </source>
</evidence>
<keyword evidence="2" id="KW-0812">Transmembrane</keyword>
<sequence>MTRSVPARRARGFTLIEMSVVLVVIAIVIGAVTVGRDVYRGAVAERISSEFVQGWMLAYEHYVERVGVVPGDSLTDPNGRVAHGGDPLCGDALRDAMLTRGIALPQGRSEGLETRYVYQDSRGNPQEIEVCFMSVADWADAAAGGSYIARPRNVMRLTGLTPELAGMLDVRIDGRTDARFGRLREIGAHADTSSPTAAASLWSSDETLTWDGPDDDDDPDANSGDAQVVPLQAYLRMSR</sequence>
<feature type="transmembrane region" description="Helical" evidence="2">
    <location>
        <begin position="12"/>
        <end position="32"/>
    </location>
</feature>
<dbReference type="SUPFAM" id="SSF54523">
    <property type="entry name" value="Pili subunits"/>
    <property type="match status" value="1"/>
</dbReference>
<dbReference type="NCBIfam" id="TIGR02532">
    <property type="entry name" value="IV_pilin_GFxxxE"/>
    <property type="match status" value="1"/>
</dbReference>
<dbReference type="PROSITE" id="PS00409">
    <property type="entry name" value="PROKAR_NTER_METHYL"/>
    <property type="match status" value="1"/>
</dbReference>
<keyword evidence="2" id="KW-0472">Membrane</keyword>
<reference evidence="3 4" key="1">
    <citation type="journal article" date="2021" name="Microbiol. Resour. Announc.">
        <title>Draft Genome Sequence of Coralloluteibacterium stylophorae LMG 29479T.</title>
        <authorList>
            <person name="Karlyshev A.V."/>
            <person name="Kudryashova E.B."/>
            <person name="Ariskina E.V."/>
            <person name="Conroy A.P."/>
            <person name="Abidueva E.Y."/>
        </authorList>
    </citation>
    <scope>NUCLEOTIDE SEQUENCE [LARGE SCALE GENOMIC DNA]</scope>
    <source>
        <strain evidence="3 4">LMG 29479</strain>
    </source>
</reference>
<keyword evidence="2" id="KW-1133">Transmembrane helix</keyword>
<gene>
    <name evidence="3" type="ORF">KB893_006615</name>
</gene>
<proteinExistence type="predicted"/>
<dbReference type="InterPro" id="IPR012902">
    <property type="entry name" value="N_methyl_site"/>
</dbReference>